<dbReference type="Proteomes" id="UP001385951">
    <property type="component" value="Unassembled WGS sequence"/>
</dbReference>
<organism evidence="1 2">
    <name type="scientific">Cerrena zonata</name>
    <dbReference type="NCBI Taxonomy" id="2478898"/>
    <lineage>
        <taxon>Eukaryota</taxon>
        <taxon>Fungi</taxon>
        <taxon>Dikarya</taxon>
        <taxon>Basidiomycota</taxon>
        <taxon>Agaricomycotina</taxon>
        <taxon>Agaricomycetes</taxon>
        <taxon>Polyporales</taxon>
        <taxon>Cerrenaceae</taxon>
        <taxon>Cerrena</taxon>
    </lineage>
</organism>
<protein>
    <submittedName>
        <fullName evidence="1">Uncharacterized protein</fullName>
    </submittedName>
</protein>
<name>A0AAW0FGG1_9APHY</name>
<dbReference type="AlphaFoldDB" id="A0AAW0FGG1"/>
<keyword evidence="2" id="KW-1185">Reference proteome</keyword>
<reference evidence="1 2" key="1">
    <citation type="submission" date="2022-09" db="EMBL/GenBank/DDBJ databases">
        <authorList>
            <person name="Palmer J.M."/>
        </authorList>
    </citation>
    <scope>NUCLEOTIDE SEQUENCE [LARGE SCALE GENOMIC DNA]</scope>
    <source>
        <strain evidence="1 2">DSM 7382</strain>
    </source>
</reference>
<evidence type="ECO:0000313" key="1">
    <source>
        <dbReference type="EMBL" id="KAK7676332.1"/>
    </source>
</evidence>
<proteinExistence type="predicted"/>
<sequence>MVFEIGRTYWLKVEFEGRPKGSPVFVTAKETSKGQRHALRSSNQPVVYKAEEHRQVRDLVVATARVFHAKVHVEGIDSNIEWIPAGSVGLLLEDINDAKYTWNGARYAPVKIKRGTQVTVGDRWSASGTSLQPRPLVKSKTDYDISCNMYHTHTLPVAFRGMIPEQNLSETPVV</sequence>
<accession>A0AAW0FGG1</accession>
<dbReference type="EMBL" id="JASBNA010000122">
    <property type="protein sequence ID" value="KAK7676332.1"/>
    <property type="molecule type" value="Genomic_DNA"/>
</dbReference>
<evidence type="ECO:0000313" key="2">
    <source>
        <dbReference type="Proteomes" id="UP001385951"/>
    </source>
</evidence>
<comment type="caution">
    <text evidence="1">The sequence shown here is derived from an EMBL/GenBank/DDBJ whole genome shotgun (WGS) entry which is preliminary data.</text>
</comment>
<gene>
    <name evidence="1" type="ORF">QCA50_020715</name>
</gene>